<reference evidence="2" key="1">
    <citation type="submission" date="2020-10" db="EMBL/GenBank/DDBJ databases">
        <title>High-Quality Genome Resource of Clonostachys rosea strain S41 by Oxford Nanopore Long-Read Sequencing.</title>
        <authorList>
            <person name="Wang H."/>
        </authorList>
    </citation>
    <scope>NUCLEOTIDE SEQUENCE</scope>
    <source>
        <strain evidence="2">S41</strain>
    </source>
</reference>
<dbReference type="Proteomes" id="UP000616885">
    <property type="component" value="Unassembled WGS sequence"/>
</dbReference>
<accession>A0A8H7NK83</accession>
<comment type="caution">
    <text evidence="2">The sequence shown here is derived from an EMBL/GenBank/DDBJ whole genome shotgun (WGS) entry which is preliminary data.</text>
</comment>
<feature type="region of interest" description="Disordered" evidence="1">
    <location>
        <begin position="1"/>
        <end position="41"/>
    </location>
</feature>
<feature type="compositionally biased region" description="Polar residues" evidence="1">
    <location>
        <begin position="18"/>
        <end position="29"/>
    </location>
</feature>
<protein>
    <submittedName>
        <fullName evidence="2">Uncharacterized protein</fullName>
    </submittedName>
</protein>
<feature type="region of interest" description="Disordered" evidence="1">
    <location>
        <begin position="58"/>
        <end position="84"/>
    </location>
</feature>
<dbReference type="AlphaFoldDB" id="A0A8H7NK83"/>
<name>A0A8H7NK83_BIOOC</name>
<organism evidence="2 3">
    <name type="scientific">Bionectria ochroleuca</name>
    <name type="common">Gliocladium roseum</name>
    <dbReference type="NCBI Taxonomy" id="29856"/>
    <lineage>
        <taxon>Eukaryota</taxon>
        <taxon>Fungi</taxon>
        <taxon>Dikarya</taxon>
        <taxon>Ascomycota</taxon>
        <taxon>Pezizomycotina</taxon>
        <taxon>Sordariomycetes</taxon>
        <taxon>Hypocreomycetidae</taxon>
        <taxon>Hypocreales</taxon>
        <taxon>Bionectriaceae</taxon>
        <taxon>Clonostachys</taxon>
    </lineage>
</organism>
<gene>
    <name evidence="2" type="ORF">IM811_008490</name>
</gene>
<dbReference type="EMBL" id="JADCTT010000002">
    <property type="protein sequence ID" value="KAF9757546.1"/>
    <property type="molecule type" value="Genomic_DNA"/>
</dbReference>
<sequence>MPRHRRSTSGLRLPPPTTSTHGTPAQENLQAKEAGQHRSATPLLGLQHAELPIRGLSEGKHSKSSHASAYPTLSIKHNQGSMPTRIIPPMRWLIDKLTGVLPPSFGVRPGLPR</sequence>
<evidence type="ECO:0000256" key="1">
    <source>
        <dbReference type="SAM" id="MobiDB-lite"/>
    </source>
</evidence>
<proteinExistence type="predicted"/>
<evidence type="ECO:0000313" key="3">
    <source>
        <dbReference type="Proteomes" id="UP000616885"/>
    </source>
</evidence>
<evidence type="ECO:0000313" key="2">
    <source>
        <dbReference type="EMBL" id="KAF9757546.1"/>
    </source>
</evidence>